<dbReference type="Pfam" id="PF01564">
    <property type="entry name" value="Spermine_synth"/>
    <property type="match status" value="1"/>
</dbReference>
<gene>
    <name evidence="7" type="ORF">EQU24_15730</name>
</gene>
<keyword evidence="5" id="KW-0812">Transmembrane</keyword>
<evidence type="ECO:0000259" key="6">
    <source>
        <dbReference type="PROSITE" id="PS51006"/>
    </source>
</evidence>
<feature type="transmembrane region" description="Helical" evidence="5">
    <location>
        <begin position="331"/>
        <end position="354"/>
    </location>
</feature>
<feature type="transmembrane region" description="Helical" evidence="5">
    <location>
        <begin position="40"/>
        <end position="61"/>
    </location>
</feature>
<evidence type="ECO:0000256" key="5">
    <source>
        <dbReference type="SAM" id="Phobius"/>
    </source>
</evidence>
<protein>
    <submittedName>
        <fullName evidence="7">Spermidine synthase</fullName>
    </submittedName>
</protein>
<dbReference type="Proteomes" id="UP000305881">
    <property type="component" value="Chromosome"/>
</dbReference>
<feature type="transmembrane region" description="Helical" evidence="5">
    <location>
        <begin position="366"/>
        <end position="389"/>
    </location>
</feature>
<proteinExistence type="inferred from homology"/>
<evidence type="ECO:0000256" key="2">
    <source>
        <dbReference type="ARBA" id="ARBA00022679"/>
    </source>
</evidence>
<dbReference type="STRING" id="675511.GCA_000341735_04309"/>
<feature type="transmembrane region" description="Helical" evidence="5">
    <location>
        <begin position="113"/>
        <end position="134"/>
    </location>
</feature>
<feature type="transmembrane region" description="Helical" evidence="5">
    <location>
        <begin position="227"/>
        <end position="250"/>
    </location>
</feature>
<name>A0A4P9UQ33_METBY</name>
<evidence type="ECO:0000313" key="7">
    <source>
        <dbReference type="EMBL" id="QCW83529.1"/>
    </source>
</evidence>
<organism evidence="7 8">
    <name type="scientific">Methylotuvimicrobium buryatense</name>
    <name type="common">Methylomicrobium buryatense</name>
    <dbReference type="NCBI Taxonomy" id="95641"/>
    <lineage>
        <taxon>Bacteria</taxon>
        <taxon>Pseudomonadati</taxon>
        <taxon>Pseudomonadota</taxon>
        <taxon>Gammaproteobacteria</taxon>
        <taxon>Methylococcales</taxon>
        <taxon>Methylococcaceae</taxon>
        <taxon>Methylotuvimicrobium</taxon>
    </lineage>
</organism>
<dbReference type="Gene3D" id="3.40.50.150">
    <property type="entry name" value="Vaccinia Virus protein VP39"/>
    <property type="match status" value="1"/>
</dbReference>
<dbReference type="PANTHER" id="PTHR43317">
    <property type="entry name" value="THERMOSPERMINE SYNTHASE ACAULIS5"/>
    <property type="match status" value="1"/>
</dbReference>
<dbReference type="EMBL" id="CP035467">
    <property type="protein sequence ID" value="QCW83529.1"/>
    <property type="molecule type" value="Genomic_DNA"/>
</dbReference>
<dbReference type="InterPro" id="IPR030374">
    <property type="entry name" value="PABS"/>
</dbReference>
<reference evidence="8" key="1">
    <citation type="journal article" date="2019" name="J. Bacteriol.">
        <title>A Mutagenic Screen Identifies a TonB-Dependent Receptor Required for the Lanthanide Metal Switch in the Type I Methanotroph 'Methylotuvimicrobium buryatense' 5GB1C.</title>
        <authorList>
            <person name="Groom J.D."/>
            <person name="Ford S.M."/>
            <person name="Pesesky M.W."/>
            <person name="Lidstrom M.E."/>
        </authorList>
    </citation>
    <scope>NUCLEOTIDE SEQUENCE [LARGE SCALE GENOMIC DNA]</scope>
    <source>
        <strain evidence="8">5GB1C</strain>
    </source>
</reference>
<feature type="transmembrane region" description="Helical" evidence="5">
    <location>
        <begin position="7"/>
        <end position="28"/>
    </location>
</feature>
<dbReference type="PANTHER" id="PTHR43317:SF3">
    <property type="entry name" value="BLR2883 PROTEIN"/>
    <property type="match status" value="1"/>
</dbReference>
<dbReference type="AlphaFoldDB" id="A0A4P9UQ33"/>
<feature type="transmembrane region" description="Helical" evidence="5">
    <location>
        <begin position="420"/>
        <end position="437"/>
    </location>
</feature>
<feature type="transmembrane region" description="Helical" evidence="5">
    <location>
        <begin position="155"/>
        <end position="179"/>
    </location>
</feature>
<evidence type="ECO:0000256" key="3">
    <source>
        <dbReference type="ARBA" id="ARBA00023115"/>
    </source>
</evidence>
<dbReference type="KEGG" id="mbur:EQU24_15730"/>
<dbReference type="PROSITE" id="PS51006">
    <property type="entry name" value="PABS_2"/>
    <property type="match status" value="1"/>
</dbReference>
<dbReference type="GO" id="GO:0006596">
    <property type="term" value="P:polyamine biosynthetic process"/>
    <property type="evidence" value="ECO:0007669"/>
    <property type="project" value="UniProtKB-UniRule"/>
</dbReference>
<feature type="domain" description="PABS" evidence="6">
    <location>
        <begin position="425"/>
        <end position="660"/>
    </location>
</feature>
<keyword evidence="8" id="KW-1185">Reference proteome</keyword>
<feature type="transmembrane region" description="Helical" evidence="5">
    <location>
        <begin position="290"/>
        <end position="311"/>
    </location>
</feature>
<feature type="active site" description="Proton acceptor" evidence="4">
    <location>
        <position position="579"/>
    </location>
</feature>
<keyword evidence="2 4" id="KW-0808">Transferase</keyword>
<dbReference type="NCBIfam" id="NF037959">
    <property type="entry name" value="MFS_SpdSyn"/>
    <property type="match status" value="1"/>
</dbReference>
<dbReference type="OrthoDB" id="5516475at2"/>
<dbReference type="SUPFAM" id="SSF53335">
    <property type="entry name" value="S-adenosyl-L-methionine-dependent methyltransferases"/>
    <property type="match status" value="1"/>
</dbReference>
<feature type="transmembrane region" description="Helical" evidence="5">
    <location>
        <begin position="395"/>
        <end position="413"/>
    </location>
</feature>
<evidence type="ECO:0000256" key="4">
    <source>
        <dbReference type="PROSITE-ProRule" id="PRU00354"/>
    </source>
</evidence>
<accession>A0A4P9UQ33</accession>
<dbReference type="InterPro" id="IPR029063">
    <property type="entry name" value="SAM-dependent_MTases_sf"/>
</dbReference>
<feature type="transmembrane region" description="Helical" evidence="5">
    <location>
        <begin position="256"/>
        <end position="278"/>
    </location>
</feature>
<evidence type="ECO:0000313" key="8">
    <source>
        <dbReference type="Proteomes" id="UP000305881"/>
    </source>
</evidence>
<dbReference type="InterPro" id="IPR036259">
    <property type="entry name" value="MFS_trans_sf"/>
</dbReference>
<dbReference type="CDD" id="cd02440">
    <property type="entry name" value="AdoMet_MTases"/>
    <property type="match status" value="1"/>
</dbReference>
<evidence type="ECO:0000256" key="1">
    <source>
        <dbReference type="ARBA" id="ARBA00007867"/>
    </source>
</evidence>
<comment type="similarity">
    <text evidence="1">Belongs to the spermidine/spermine synthase family.</text>
</comment>
<feature type="transmembrane region" description="Helical" evidence="5">
    <location>
        <begin position="185"/>
        <end position="204"/>
    </location>
</feature>
<keyword evidence="5" id="KW-1133">Transmembrane helix</keyword>
<dbReference type="SUPFAM" id="SSF103473">
    <property type="entry name" value="MFS general substrate transporter"/>
    <property type="match status" value="1"/>
</dbReference>
<feature type="transmembrane region" description="Helical" evidence="5">
    <location>
        <begin position="73"/>
        <end position="93"/>
    </location>
</feature>
<dbReference type="GO" id="GO:0016740">
    <property type="term" value="F:transferase activity"/>
    <property type="evidence" value="ECO:0007669"/>
    <property type="project" value="UniProtKB-UniRule"/>
</dbReference>
<keyword evidence="5" id="KW-0472">Membrane</keyword>
<sequence>MRVLMTSFFTVALLFFSGIAGLGYQLVWTRMFAVGLGHELTSMLAVVAAFFGGLTAGAFLLDKRVSVSRRPALWYAGLELTIGLWALLSAFVIPIVNDWARAWLGVEPGLLHFWGVAFVVPFFALLPATLAMGATLPAADRWLAQIKADPRQIALAYSVNTAGAVLGVLVASYALMPLLGYRHTLLALAFINALVALSAGLFYFRKPELSLPEKTKVKKTHKQPPPLFWRLLITGFLGIAYEVVTVRVMAQVLEGTVYSFAAVLAVYLTGTAIGAGLYHHYGRNRDGDRLLTSLLFSLSLVCLAGLSALYLTHGLYWWVRTGLGDSLGAVLLAELTVALPVLLPPTLIMGALFSHLAQSARHATGGVGWALGVNMAGGLAAPLVAGVVLVPLLGAQWTLIGIALAYWLLLPNFSMLSRWAYALPAILVLLLPGRLQIVTLRPGESVLEYREGAMASVAVIEQQNERNLRVNNRFQMGGTGVRAQRLQRMQTHVPMLLHPKPSDVLYLGVATGVTAGAALTHRESRIDAVELVPDSLALLPYFSPYNAELHKNPRVRLYASDARRYVRTSHQQYDVVIGDLFHPGRDGGGLLYTREHFQAIEQRLAPGGLFCQWLPLYQMDETMLRTVIKTFQSVFGRTEAWLAGFDLGYPSLALIALSGDTARPEAIESTIGFNQALRQHLHLAAVRSSVQLAGHYLAGHHALADYAGDAPINTDDRPVILFDAPKFTLKRGIATYASFEALLNYLELKELSELPFFTRKSDAEFTDRLGAFIKARNLYFATMIDHNDDEARALSGYLQSVETSADFTLAYAQIVSMAIGKAQKEPETARQWLEKLITLRPEIPGARDVLYRLPGL</sequence>
<keyword evidence="3 4" id="KW-0620">Polyamine biosynthesis</keyword>